<evidence type="ECO:0000313" key="2">
    <source>
        <dbReference type="EMBL" id="SFS05641.1"/>
    </source>
</evidence>
<feature type="domain" description="PPM-type phosphatase" evidence="1">
    <location>
        <begin position="7"/>
        <end position="235"/>
    </location>
</feature>
<dbReference type="SMART" id="SM00331">
    <property type="entry name" value="PP2C_SIG"/>
    <property type="match status" value="1"/>
</dbReference>
<keyword evidence="3" id="KW-1185">Reference proteome</keyword>
<dbReference type="Gene3D" id="3.60.40.10">
    <property type="entry name" value="PPM-type phosphatase domain"/>
    <property type="match status" value="1"/>
</dbReference>
<accession>A0A1I6LQB7</accession>
<dbReference type="SMART" id="SM00332">
    <property type="entry name" value="PP2Cc"/>
    <property type="match status" value="1"/>
</dbReference>
<dbReference type="InterPro" id="IPR036457">
    <property type="entry name" value="PPM-type-like_dom_sf"/>
</dbReference>
<reference evidence="2 3" key="1">
    <citation type="submission" date="2016-10" db="EMBL/GenBank/DDBJ databases">
        <authorList>
            <person name="de Groot N.N."/>
        </authorList>
    </citation>
    <scope>NUCLEOTIDE SEQUENCE [LARGE SCALE GENOMIC DNA]</scope>
    <source>
        <strain evidence="2 3">S5-249</strain>
    </source>
</reference>
<dbReference type="AlphaFoldDB" id="A0A1I6LQB7"/>
<dbReference type="PROSITE" id="PS51746">
    <property type="entry name" value="PPM_2"/>
    <property type="match status" value="1"/>
</dbReference>
<dbReference type="Pfam" id="PF13672">
    <property type="entry name" value="PP2C_2"/>
    <property type="match status" value="1"/>
</dbReference>
<dbReference type="CDD" id="cd00143">
    <property type="entry name" value="PP2Cc"/>
    <property type="match status" value="1"/>
</dbReference>
<organism evidence="2 3">
    <name type="scientific">Sphingomonas jatrophae</name>
    <dbReference type="NCBI Taxonomy" id="1166337"/>
    <lineage>
        <taxon>Bacteria</taxon>
        <taxon>Pseudomonadati</taxon>
        <taxon>Pseudomonadota</taxon>
        <taxon>Alphaproteobacteria</taxon>
        <taxon>Sphingomonadales</taxon>
        <taxon>Sphingomonadaceae</taxon>
        <taxon>Sphingomonas</taxon>
    </lineage>
</organism>
<dbReference type="STRING" id="1166337.SAMN05192580_3122"/>
<gene>
    <name evidence="2" type="ORF">SAMN05192580_3122</name>
</gene>
<name>A0A1I6LQB7_9SPHN</name>
<proteinExistence type="predicted"/>
<sequence>MQHVAINSGARTHPGRVRRLNEDAIVARDDLALWAVADGMGGETGGRWASATAVEALVRAAEDAADAGRRLDAGLEAGHAEIAAAAATLSVTMGSTVAALSFDGMSVTGRWVGDSRIYRWRDGRLHQISRDHSVVQDLVDRGAVAADDADRHPMAHLLSRAVGMGMGAAPGRFAEAACPGDRFLLCSDGLSRVLPAALIEARLGTLAPEPAADALLEDALAMGAPDNVSVVVVEVAATAH</sequence>
<evidence type="ECO:0000259" key="1">
    <source>
        <dbReference type="PROSITE" id="PS51746"/>
    </source>
</evidence>
<evidence type="ECO:0000313" key="3">
    <source>
        <dbReference type="Proteomes" id="UP000198824"/>
    </source>
</evidence>
<dbReference type="SUPFAM" id="SSF81606">
    <property type="entry name" value="PP2C-like"/>
    <property type="match status" value="1"/>
</dbReference>
<dbReference type="InterPro" id="IPR001932">
    <property type="entry name" value="PPM-type_phosphatase-like_dom"/>
</dbReference>
<dbReference type="EMBL" id="FOZG01000002">
    <property type="protein sequence ID" value="SFS05641.1"/>
    <property type="molecule type" value="Genomic_DNA"/>
</dbReference>
<dbReference type="Proteomes" id="UP000198824">
    <property type="component" value="Unassembled WGS sequence"/>
</dbReference>
<protein>
    <submittedName>
        <fullName evidence="2">Serine/threonine protein phosphatase Stp1</fullName>
    </submittedName>
</protein>